<dbReference type="InterPro" id="IPR051048">
    <property type="entry name" value="Peptidase_S8/S53_subtilisin"/>
</dbReference>
<feature type="active site" description="Charge relay system" evidence="5 6">
    <location>
        <position position="203"/>
    </location>
</feature>
<dbReference type="PANTHER" id="PTHR43399:SF4">
    <property type="entry name" value="CELL WALL-ASSOCIATED PROTEASE"/>
    <property type="match status" value="1"/>
</dbReference>
<sequence length="1031" mass="114412">MVNPGLKNYIDFSPYQTTTATHTSLLSFSSGWFLIRLLSSIANLTSFGNQINIHFSPDSMVANGWFKMYLNEIQYEYLHSSKMFELYSIEMKQKITAKSKKNGLYYVCASPDWEPPSGAKILSKISPTLFTVKNLAITKQLKNDPRILSISQVPKKVVKNRYSVGFLQTGDQKSVYSDEMYQPLKKLHKIGLDGTGQIINIVDTGVDMLNAMFYDANHSIDTITGKTNLNHRKVMRIENYADNKDYYNGHGTHVAGIAAGSAFCTQEKCGISQYNGVASGAKIYFSDVGYASISGDLSEEFDLAEQAKLLEKYDSWISSNSWSYDFPSSTDTYKYNKIAYEHPDILYLFAAGNDYSYFSINSPSEAKNIIAVGATNGPSSNIIELSKSKVIIKFENGQNNQKVNNKKNQKDDQINNQESLVFEGSDISNDKVFNNGVDTVIKYVYHLPVIPFINSSVNYTDSIVLFTSKSSCSDYYSVSTSAQAGIIASNNGLRCNSYPIPLVNVNPNLYETLFNLSKTNNASIFPYDGDNEILPKVAELSSKGPARTSLSKPDFAVPGKNIISAKSLGGSSSLPVSTAYKDSLTSNSGTSMATPAASGLAAIVRQFFIDGWYPSLSKSNNKIKPSSYLIKAMLINGANTDDKTPGPNFEVGFGIPCLEKVFGMKENTGLRIVDRETIESASHKVYSIYSDGSNLSDLIVTMVYLDPPLDPDNRAHLFADLDLVIKSPTGQYFIGNNVTEADSDAFSNSERIIIPKEEVVQGKYEIHIISSEYPLDEKVQYALVVNGPFDQNVNDEKNPLFLVSEKSNQCISDCSEHGTCHSGRCQCNDGFTGLTCNTKVFDLHENESNIDVYSHKKIKYFKISPTKKEIESNTQMTDVQFTIEKDRIDSYIYFCISTTKVGQIANSDWTYYLLTKSNTFSTPLPDDGSNTAYIALYASYNQPVTIEIKNISFTNKTIIYPTPTPNQGDSTNNDKMNRTLLYIVVPITVICLVVISVMAIFCIYRHKKSPIVDTVEKIDPTVIIDDSEIVL</sequence>
<dbReference type="PROSITE" id="PS00136">
    <property type="entry name" value="SUBTILASE_ASP"/>
    <property type="match status" value="1"/>
</dbReference>
<evidence type="ECO:0000313" key="11">
    <source>
        <dbReference type="EMBL" id="OHT09675.1"/>
    </source>
</evidence>
<dbReference type="Gene3D" id="2.60.120.380">
    <property type="match status" value="1"/>
</dbReference>
<evidence type="ECO:0000313" key="12">
    <source>
        <dbReference type="Proteomes" id="UP000179807"/>
    </source>
</evidence>
<dbReference type="CDD" id="cd00054">
    <property type="entry name" value="EGF_CA"/>
    <property type="match status" value="1"/>
</dbReference>
<evidence type="ECO:0000259" key="10">
    <source>
        <dbReference type="PROSITE" id="PS01186"/>
    </source>
</evidence>
<dbReference type="CDD" id="cd04842">
    <property type="entry name" value="Peptidases_S8_Kp43_protease"/>
    <property type="match status" value="1"/>
</dbReference>
<dbReference type="SUPFAM" id="SSF49785">
    <property type="entry name" value="Galactose-binding domain-like"/>
    <property type="match status" value="1"/>
</dbReference>
<evidence type="ECO:0000256" key="6">
    <source>
        <dbReference type="PROSITE-ProRule" id="PRU01240"/>
    </source>
</evidence>
<feature type="active site" description="Charge relay system" evidence="5 6">
    <location>
        <position position="250"/>
    </location>
</feature>
<gene>
    <name evidence="11" type="ORF">TRFO_21397</name>
</gene>
<dbReference type="InterPro" id="IPR000742">
    <property type="entry name" value="EGF"/>
</dbReference>
<dbReference type="InterPro" id="IPR023828">
    <property type="entry name" value="Peptidase_S8_Ser-AS"/>
</dbReference>
<keyword evidence="12" id="KW-1185">Reference proteome</keyword>
<dbReference type="Pfam" id="PF00082">
    <property type="entry name" value="Peptidase_S8"/>
    <property type="match status" value="1"/>
</dbReference>
<accession>A0A1J4KEP8</accession>
<protein>
    <submittedName>
        <fullName evidence="11">Clan SB, family S8, subtilisin-like serine peptidase</fullName>
    </submittedName>
</protein>
<feature type="active site" description="Charge relay system" evidence="5 6">
    <location>
        <position position="591"/>
    </location>
</feature>
<dbReference type="PROSITE" id="PS00022">
    <property type="entry name" value="EGF_1"/>
    <property type="match status" value="1"/>
</dbReference>
<keyword evidence="8" id="KW-0812">Transmembrane</keyword>
<dbReference type="GO" id="GO:0006508">
    <property type="term" value="P:proteolysis"/>
    <property type="evidence" value="ECO:0007669"/>
    <property type="project" value="UniProtKB-KW"/>
</dbReference>
<keyword evidence="8" id="KW-0472">Membrane</keyword>
<evidence type="ECO:0000256" key="5">
    <source>
        <dbReference type="PIRSR" id="PIRSR615500-1"/>
    </source>
</evidence>
<dbReference type="PANTHER" id="PTHR43399">
    <property type="entry name" value="SUBTILISIN-RELATED"/>
    <property type="match status" value="1"/>
</dbReference>
<dbReference type="InterPro" id="IPR015500">
    <property type="entry name" value="Peptidase_S8_subtilisin-rel"/>
</dbReference>
<dbReference type="OrthoDB" id="536624at2759"/>
<evidence type="ECO:0000259" key="9">
    <source>
        <dbReference type="PROSITE" id="PS00022"/>
    </source>
</evidence>
<dbReference type="Proteomes" id="UP000179807">
    <property type="component" value="Unassembled WGS sequence"/>
</dbReference>
<dbReference type="RefSeq" id="XP_068362811.1">
    <property type="nucleotide sequence ID" value="XM_068501947.1"/>
</dbReference>
<dbReference type="InterPro" id="IPR008979">
    <property type="entry name" value="Galactose-bd-like_sf"/>
</dbReference>
<comment type="caution">
    <text evidence="11">The sequence shown here is derived from an EMBL/GenBank/DDBJ whole genome shotgun (WGS) entry which is preliminary data.</text>
</comment>
<evidence type="ECO:0000256" key="3">
    <source>
        <dbReference type="ARBA" id="ARBA00022801"/>
    </source>
</evidence>
<keyword evidence="4 6" id="KW-0720">Serine protease</keyword>
<evidence type="ECO:0000256" key="2">
    <source>
        <dbReference type="ARBA" id="ARBA00022670"/>
    </source>
</evidence>
<dbReference type="AlphaFoldDB" id="A0A1J4KEP8"/>
<dbReference type="InterPro" id="IPR023827">
    <property type="entry name" value="Peptidase_S8_Asp-AS"/>
</dbReference>
<proteinExistence type="inferred from homology"/>
<dbReference type="GeneID" id="94836651"/>
<reference evidence="11" key="1">
    <citation type="submission" date="2016-10" db="EMBL/GenBank/DDBJ databases">
        <authorList>
            <person name="Benchimol M."/>
            <person name="Almeida L.G."/>
            <person name="Vasconcelos A.T."/>
            <person name="Perreira-Neves A."/>
            <person name="Rosa I.A."/>
            <person name="Tasca T."/>
            <person name="Bogo M.R."/>
            <person name="de Souza W."/>
        </authorList>
    </citation>
    <scope>NUCLEOTIDE SEQUENCE [LARGE SCALE GENOMIC DNA]</scope>
    <source>
        <strain evidence="11">K</strain>
    </source>
</reference>
<feature type="transmembrane region" description="Helical" evidence="8">
    <location>
        <begin position="980"/>
        <end position="1004"/>
    </location>
</feature>
<dbReference type="PROSITE" id="PS01186">
    <property type="entry name" value="EGF_2"/>
    <property type="match status" value="1"/>
</dbReference>
<dbReference type="EMBL" id="MLAK01000633">
    <property type="protein sequence ID" value="OHT09675.1"/>
    <property type="molecule type" value="Genomic_DNA"/>
</dbReference>
<dbReference type="SUPFAM" id="SSF52743">
    <property type="entry name" value="Subtilisin-like"/>
    <property type="match status" value="1"/>
</dbReference>
<keyword evidence="2 6" id="KW-0645">Protease</keyword>
<dbReference type="PROSITE" id="PS51892">
    <property type="entry name" value="SUBTILASE"/>
    <property type="match status" value="1"/>
</dbReference>
<dbReference type="Gene3D" id="2.10.25.10">
    <property type="entry name" value="Laminin"/>
    <property type="match status" value="1"/>
</dbReference>
<evidence type="ECO:0000256" key="8">
    <source>
        <dbReference type="SAM" id="Phobius"/>
    </source>
</evidence>
<evidence type="ECO:0000256" key="4">
    <source>
        <dbReference type="ARBA" id="ARBA00022825"/>
    </source>
</evidence>
<dbReference type="GO" id="GO:0004252">
    <property type="term" value="F:serine-type endopeptidase activity"/>
    <property type="evidence" value="ECO:0007669"/>
    <property type="project" value="UniProtKB-UniRule"/>
</dbReference>
<dbReference type="InterPro" id="IPR036852">
    <property type="entry name" value="Peptidase_S8/S53_dom_sf"/>
</dbReference>
<organism evidence="11 12">
    <name type="scientific">Tritrichomonas foetus</name>
    <dbReference type="NCBI Taxonomy" id="1144522"/>
    <lineage>
        <taxon>Eukaryota</taxon>
        <taxon>Metamonada</taxon>
        <taxon>Parabasalia</taxon>
        <taxon>Tritrichomonadida</taxon>
        <taxon>Tritrichomonadidae</taxon>
        <taxon>Tritrichomonas</taxon>
    </lineage>
</organism>
<name>A0A1J4KEP8_9EUKA</name>
<dbReference type="InterPro" id="IPR034058">
    <property type="entry name" value="TagA/B/C/D_pept_dom"/>
</dbReference>
<dbReference type="PRINTS" id="PR00723">
    <property type="entry name" value="SUBTILISIN"/>
</dbReference>
<evidence type="ECO:0000256" key="1">
    <source>
        <dbReference type="ARBA" id="ARBA00011073"/>
    </source>
</evidence>
<feature type="domain" description="EGF-like" evidence="9 10">
    <location>
        <begin position="825"/>
        <end position="836"/>
    </location>
</feature>
<dbReference type="VEuPathDB" id="TrichDB:TRFO_21397"/>
<comment type="similarity">
    <text evidence="1 6 7">Belongs to the peptidase S8 family.</text>
</comment>
<dbReference type="InterPro" id="IPR022398">
    <property type="entry name" value="Peptidase_S8_His-AS"/>
</dbReference>
<dbReference type="InterPro" id="IPR000209">
    <property type="entry name" value="Peptidase_S8/S53_dom"/>
</dbReference>
<dbReference type="PROSITE" id="PS00138">
    <property type="entry name" value="SUBTILASE_SER"/>
    <property type="match status" value="1"/>
</dbReference>
<dbReference type="PROSITE" id="PS00137">
    <property type="entry name" value="SUBTILASE_HIS"/>
    <property type="match status" value="1"/>
</dbReference>
<keyword evidence="3 6" id="KW-0378">Hydrolase</keyword>
<evidence type="ECO:0000256" key="7">
    <source>
        <dbReference type="RuleBase" id="RU003355"/>
    </source>
</evidence>
<dbReference type="Pfam" id="PF23106">
    <property type="entry name" value="EGF_Teneurin"/>
    <property type="match status" value="1"/>
</dbReference>
<dbReference type="Gene3D" id="3.40.50.200">
    <property type="entry name" value="Peptidase S8/S53 domain"/>
    <property type="match status" value="2"/>
</dbReference>
<keyword evidence="8" id="KW-1133">Transmembrane helix</keyword>